<organism evidence="1 2">
    <name type="scientific">Roseateles chitinivorans</name>
    <dbReference type="NCBI Taxonomy" id="2917965"/>
    <lineage>
        <taxon>Bacteria</taxon>
        <taxon>Pseudomonadati</taxon>
        <taxon>Pseudomonadota</taxon>
        <taxon>Betaproteobacteria</taxon>
        <taxon>Burkholderiales</taxon>
        <taxon>Sphaerotilaceae</taxon>
        <taxon>Roseateles</taxon>
    </lineage>
</organism>
<keyword evidence="2" id="KW-1185">Reference proteome</keyword>
<evidence type="ECO:0000313" key="1">
    <source>
        <dbReference type="EMBL" id="PIM51890.1"/>
    </source>
</evidence>
<comment type="caution">
    <text evidence="1">The sequence shown here is derived from an EMBL/GenBank/DDBJ whole genome shotgun (WGS) entry which is preliminary data.</text>
</comment>
<gene>
    <name evidence="1" type="ORF">CS062_17340</name>
</gene>
<proteinExistence type="predicted"/>
<accession>A0A2G9C614</accession>
<dbReference type="EMBL" id="PEOG01000050">
    <property type="protein sequence ID" value="PIM51890.1"/>
    <property type="molecule type" value="Genomic_DNA"/>
</dbReference>
<dbReference type="AlphaFoldDB" id="A0A2G9C614"/>
<name>A0A2G9C614_9BURK</name>
<dbReference type="RefSeq" id="WP_099862854.1">
    <property type="nucleotide sequence ID" value="NZ_PEOG01000050.1"/>
</dbReference>
<dbReference type="OrthoDB" id="9182646at2"/>
<dbReference type="Proteomes" id="UP000231501">
    <property type="component" value="Unassembled WGS sequence"/>
</dbReference>
<protein>
    <submittedName>
        <fullName evidence="1">Uncharacterized protein</fullName>
    </submittedName>
</protein>
<sequence>MSAEQMTLVEDCEARQAQLSDWELGFVDSIRRQLEAGRSLTPKQAATLDEIWERATARG</sequence>
<evidence type="ECO:0000313" key="2">
    <source>
        <dbReference type="Proteomes" id="UP000231501"/>
    </source>
</evidence>
<reference evidence="1 2" key="1">
    <citation type="submission" date="2017-11" db="EMBL/GenBank/DDBJ databases">
        <title>Draft genome sequence of Mitsuaria sp. HWN-4.</title>
        <authorList>
            <person name="Gundlapally S.R."/>
        </authorList>
    </citation>
    <scope>NUCLEOTIDE SEQUENCE [LARGE SCALE GENOMIC DNA]</scope>
    <source>
        <strain evidence="1 2">HWN-4</strain>
    </source>
</reference>